<keyword evidence="1" id="KW-0521">NADP</keyword>
<evidence type="ECO:0000313" key="4">
    <source>
        <dbReference type="EMBL" id="RZQ61523.1"/>
    </source>
</evidence>
<comment type="caution">
    <text evidence="4">The sequence shown here is derived from an EMBL/GenBank/DDBJ whole genome shotgun (WGS) entry which is preliminary data.</text>
</comment>
<keyword evidence="5" id="KW-1185">Reference proteome</keyword>
<dbReference type="Pfam" id="PF08240">
    <property type="entry name" value="ADH_N"/>
    <property type="match status" value="1"/>
</dbReference>
<name>A0A4Q7J5E2_9PSEU</name>
<dbReference type="InterPro" id="IPR011032">
    <property type="entry name" value="GroES-like_sf"/>
</dbReference>
<evidence type="ECO:0000259" key="3">
    <source>
        <dbReference type="SMART" id="SM00829"/>
    </source>
</evidence>
<dbReference type="InterPro" id="IPR036291">
    <property type="entry name" value="NAD(P)-bd_dom_sf"/>
</dbReference>
<dbReference type="InterPro" id="IPR020843">
    <property type="entry name" value="ER"/>
</dbReference>
<feature type="domain" description="Enoyl reductase (ER)" evidence="3">
    <location>
        <begin position="10"/>
        <end position="313"/>
    </location>
</feature>
<dbReference type="GO" id="GO:0003960">
    <property type="term" value="F:quinone reductase (NADPH) activity"/>
    <property type="evidence" value="ECO:0007669"/>
    <property type="project" value="TreeGrafter"/>
</dbReference>
<dbReference type="SUPFAM" id="SSF51735">
    <property type="entry name" value="NAD(P)-binding Rossmann-fold domains"/>
    <property type="match status" value="1"/>
</dbReference>
<organism evidence="4 5">
    <name type="scientific">Amycolatopsis suaedae</name>
    <dbReference type="NCBI Taxonomy" id="2510978"/>
    <lineage>
        <taxon>Bacteria</taxon>
        <taxon>Bacillati</taxon>
        <taxon>Actinomycetota</taxon>
        <taxon>Actinomycetes</taxon>
        <taxon>Pseudonocardiales</taxon>
        <taxon>Pseudonocardiaceae</taxon>
        <taxon>Amycolatopsis</taxon>
    </lineage>
</organism>
<keyword evidence="2" id="KW-0560">Oxidoreductase</keyword>
<dbReference type="OrthoDB" id="5195079at2"/>
<dbReference type="AlphaFoldDB" id="A0A4Q7J5E2"/>
<evidence type="ECO:0000256" key="2">
    <source>
        <dbReference type="ARBA" id="ARBA00023002"/>
    </source>
</evidence>
<dbReference type="GO" id="GO:0035925">
    <property type="term" value="F:mRNA 3'-UTR AU-rich region binding"/>
    <property type="evidence" value="ECO:0007669"/>
    <property type="project" value="TreeGrafter"/>
</dbReference>
<dbReference type="PANTHER" id="PTHR48106">
    <property type="entry name" value="QUINONE OXIDOREDUCTASE PIG3-RELATED"/>
    <property type="match status" value="1"/>
</dbReference>
<dbReference type="GO" id="GO:0005829">
    <property type="term" value="C:cytosol"/>
    <property type="evidence" value="ECO:0007669"/>
    <property type="project" value="TreeGrafter"/>
</dbReference>
<dbReference type="Pfam" id="PF13602">
    <property type="entry name" value="ADH_zinc_N_2"/>
    <property type="match status" value="1"/>
</dbReference>
<dbReference type="SMART" id="SM00829">
    <property type="entry name" value="PKS_ER"/>
    <property type="match status" value="1"/>
</dbReference>
<reference evidence="4 5" key="1">
    <citation type="submission" date="2019-02" db="EMBL/GenBank/DDBJ databases">
        <title>Draft genome sequence of Amycolatopsis sp. 8-3EHSu isolated from roots of Suaeda maritima.</title>
        <authorList>
            <person name="Duangmal K."/>
            <person name="Chantavorakit T."/>
        </authorList>
    </citation>
    <scope>NUCLEOTIDE SEQUENCE [LARGE SCALE GENOMIC DNA]</scope>
    <source>
        <strain evidence="4 5">8-3EHSu</strain>
    </source>
</reference>
<dbReference type="EMBL" id="SFCC01000012">
    <property type="protein sequence ID" value="RZQ61523.1"/>
    <property type="molecule type" value="Genomic_DNA"/>
</dbReference>
<dbReference type="Proteomes" id="UP000292003">
    <property type="component" value="Unassembled WGS sequence"/>
</dbReference>
<dbReference type="Gene3D" id="3.40.50.720">
    <property type="entry name" value="NAD(P)-binding Rossmann-like Domain"/>
    <property type="match status" value="1"/>
</dbReference>
<dbReference type="InterPro" id="IPR013154">
    <property type="entry name" value="ADH-like_N"/>
</dbReference>
<proteinExistence type="predicted"/>
<evidence type="ECO:0000313" key="5">
    <source>
        <dbReference type="Proteomes" id="UP000292003"/>
    </source>
</evidence>
<accession>A0A4Q7J5E2</accession>
<dbReference type="PANTHER" id="PTHR48106:SF13">
    <property type="entry name" value="QUINONE OXIDOREDUCTASE-RELATED"/>
    <property type="match status" value="1"/>
</dbReference>
<sequence>MRVIAASAFGGPEVLGVREAPDPVAGPGTVVLDVSHAEVLFLDTQLRAGWGGEYFRLEPPFVLGAGVAGTVRSLGDGVDASWAGRRVVAHLGFSGGYAERVEAAVADLVPVPEGVAAEAALAALHDGATALGELEGAAPRPGERVLVTAAGGSLGSWLIPLARAAGAEVIAAARGERKLAAARELGAHAVVDYSRPEWTDGLSADVVFDGIGGAIGRAAFDVTARGGRFRAYGAASGDFAGVEADEARARGVALSGIVSSPSGEERSRLMKLAMERIASGAVRPRVGATFPLERARDAHAAIEARTVVGKTVLTV</sequence>
<dbReference type="SUPFAM" id="SSF50129">
    <property type="entry name" value="GroES-like"/>
    <property type="match status" value="1"/>
</dbReference>
<dbReference type="GO" id="GO:0070402">
    <property type="term" value="F:NADPH binding"/>
    <property type="evidence" value="ECO:0007669"/>
    <property type="project" value="TreeGrafter"/>
</dbReference>
<gene>
    <name evidence="4" type="ORF">EWH70_24485</name>
</gene>
<dbReference type="Gene3D" id="3.90.180.10">
    <property type="entry name" value="Medium-chain alcohol dehydrogenases, catalytic domain"/>
    <property type="match status" value="1"/>
</dbReference>
<protein>
    <submittedName>
        <fullName evidence="4">Alcohol dehydrogenase</fullName>
    </submittedName>
</protein>
<evidence type="ECO:0000256" key="1">
    <source>
        <dbReference type="ARBA" id="ARBA00022857"/>
    </source>
</evidence>
<dbReference type="RefSeq" id="WP_130477826.1">
    <property type="nucleotide sequence ID" value="NZ_SFCC01000012.1"/>
</dbReference>